<dbReference type="Pfam" id="PF07587">
    <property type="entry name" value="PSD1"/>
    <property type="match status" value="2"/>
</dbReference>
<dbReference type="SUPFAM" id="SSF46626">
    <property type="entry name" value="Cytochrome c"/>
    <property type="match status" value="1"/>
</dbReference>
<dbReference type="Gene3D" id="2.60.120.260">
    <property type="entry name" value="Galactose-binding domain-like"/>
    <property type="match status" value="1"/>
</dbReference>
<dbReference type="Proteomes" id="UP001500840">
    <property type="component" value="Unassembled WGS sequence"/>
</dbReference>
<dbReference type="InterPro" id="IPR011444">
    <property type="entry name" value="DUF1549"/>
</dbReference>
<dbReference type="PANTHER" id="PTHR35889:SF3">
    <property type="entry name" value="F-BOX DOMAIN-CONTAINING PROTEIN"/>
    <property type="match status" value="1"/>
</dbReference>
<dbReference type="InterPro" id="IPR009056">
    <property type="entry name" value="Cyt_c-like_dom"/>
</dbReference>
<dbReference type="EMBL" id="BAABGA010000035">
    <property type="protein sequence ID" value="GAA4455682.1"/>
    <property type="molecule type" value="Genomic_DNA"/>
</dbReference>
<name>A0ABP8MVK6_9BACT</name>
<sequence>MILKSITSTLRTLLAAVVGVMWLHAPTFAGEIDFQRDILPIFNESCLDCHGPDEQESNFRVDSRVALLKGGDYGDPGIVPGNAEMSLLVKAVAYEDPDLQMPPDEKLSDDKIELIRQWVKQGAVWPGQMDAKLVREKSDHWSFQPVVRPEVPHIDVRSHRQSAIADKENPKRSSIDAFLLDRLGEEGLEYSPAADPRSLIRRVSIVLTGLAPTPEQVHNFVAEHENDSEQAYSHLVERLLASPQFGERWAQHWLDVIRWAETNGSESNMYRKNAWIYRDYVIRAFNEDKPYDQFLFEQIAGDTVGQGDATGYLVSGPHVPAATVGQEATARRQARADRMDEVLQTVGATAMGMTIGCARCHNHKFDPISIKDYYSMAAVFQDVEFGSRFPELSDDHPRRIRGKELYGQINNLRRQLREMGPWDEHWIGYKEVRFPATITQSVRLTFTKNSVRVDELEIFGKKERNRNFALASEGTKSYSPEEMAVLRGDLSNINDGEYGTDGWAGKKPEGTQDYPWVQLTFTQPQEIDRIRMSSNRGDFLETDYLTGLNFVGTDPYIVEVQTEDGQWKEVAGTKQHQTLNKQNQQRVAITKELQRLIELANEEGPKPSFVGRFVKPVTTYVFSRGSPENPGVEVVPAGLSELDGDLGLGSNAPGKQRRKAFADWVTDPENPLTARVAANRFWHHVFGQGIVPTTADFGAAGAPPTHPELLDWLAAEFVKPSEISMRSGPASVETVNSQSKVTRNTTPAAWSMKHLIRLMVMSDAFRQSSLPRQAGLDIDAGSALLWRFPPKRVEAEVIRDSILQASGVLNTSVGGRSFRIHNVKKKYSQWEVVDNYGPETWRRMIYQERMRRVDDQLFTAFDFPDCGQVQAKRPVSTTPLQALNLLNSDFVIDQSQRIAKRAEDESDGEMTKAVRRCFELLLTRQPTDAEFAACLQLAQRTDLAMVCRTIINTNEFAFLP</sequence>
<organism evidence="6 7">
    <name type="scientific">Novipirellula rosea</name>
    <dbReference type="NCBI Taxonomy" id="1031540"/>
    <lineage>
        <taxon>Bacteria</taxon>
        <taxon>Pseudomonadati</taxon>
        <taxon>Planctomycetota</taxon>
        <taxon>Planctomycetia</taxon>
        <taxon>Pirellulales</taxon>
        <taxon>Pirellulaceae</taxon>
        <taxon>Novipirellula</taxon>
    </lineage>
</organism>
<reference evidence="7" key="1">
    <citation type="journal article" date="2019" name="Int. J. Syst. Evol. Microbiol.">
        <title>The Global Catalogue of Microorganisms (GCM) 10K type strain sequencing project: providing services to taxonomists for standard genome sequencing and annotation.</title>
        <authorList>
            <consortium name="The Broad Institute Genomics Platform"/>
            <consortium name="The Broad Institute Genome Sequencing Center for Infectious Disease"/>
            <person name="Wu L."/>
            <person name="Ma J."/>
        </authorList>
    </citation>
    <scope>NUCLEOTIDE SEQUENCE [LARGE SCALE GENOMIC DNA]</scope>
    <source>
        <strain evidence="7">JCM 17759</strain>
    </source>
</reference>
<dbReference type="PROSITE" id="PS51007">
    <property type="entry name" value="CYTC"/>
    <property type="match status" value="1"/>
</dbReference>
<keyword evidence="1 4" id="KW-0349">Heme</keyword>
<evidence type="ECO:0000256" key="1">
    <source>
        <dbReference type="ARBA" id="ARBA00022617"/>
    </source>
</evidence>
<feature type="domain" description="Cytochrome c" evidence="5">
    <location>
        <begin position="25"/>
        <end position="123"/>
    </location>
</feature>
<keyword evidence="7" id="KW-1185">Reference proteome</keyword>
<keyword evidence="2 4" id="KW-0479">Metal-binding</keyword>
<proteinExistence type="predicted"/>
<dbReference type="Pfam" id="PF07583">
    <property type="entry name" value="PSCyt2"/>
    <property type="match status" value="1"/>
</dbReference>
<evidence type="ECO:0000259" key="5">
    <source>
        <dbReference type="PROSITE" id="PS51007"/>
    </source>
</evidence>
<dbReference type="Pfam" id="PF07635">
    <property type="entry name" value="PSCyt1"/>
    <property type="match status" value="1"/>
</dbReference>
<gene>
    <name evidence="6" type="ORF">GCM10023156_30070</name>
</gene>
<evidence type="ECO:0000256" key="2">
    <source>
        <dbReference type="ARBA" id="ARBA00022723"/>
    </source>
</evidence>
<dbReference type="RefSeq" id="WP_345323287.1">
    <property type="nucleotide sequence ID" value="NZ_BAABGA010000035.1"/>
</dbReference>
<dbReference type="InterPro" id="IPR011429">
    <property type="entry name" value="Cyt_c_Planctomycete-type"/>
</dbReference>
<evidence type="ECO:0000313" key="7">
    <source>
        <dbReference type="Proteomes" id="UP001500840"/>
    </source>
</evidence>
<dbReference type="InterPro" id="IPR036909">
    <property type="entry name" value="Cyt_c-like_dom_sf"/>
</dbReference>
<dbReference type="PANTHER" id="PTHR35889">
    <property type="entry name" value="CYCLOINULO-OLIGOSACCHARIDE FRUCTANOTRANSFERASE-RELATED"/>
    <property type="match status" value="1"/>
</dbReference>
<dbReference type="InterPro" id="IPR022655">
    <property type="entry name" value="DUF1553"/>
</dbReference>
<evidence type="ECO:0000313" key="6">
    <source>
        <dbReference type="EMBL" id="GAA4455682.1"/>
    </source>
</evidence>
<comment type="caution">
    <text evidence="6">The sequence shown here is derived from an EMBL/GenBank/DDBJ whole genome shotgun (WGS) entry which is preliminary data.</text>
</comment>
<evidence type="ECO:0000256" key="3">
    <source>
        <dbReference type="ARBA" id="ARBA00023004"/>
    </source>
</evidence>
<accession>A0ABP8MVK6</accession>
<evidence type="ECO:0000256" key="4">
    <source>
        <dbReference type="PROSITE-ProRule" id="PRU00433"/>
    </source>
</evidence>
<keyword evidence="3 4" id="KW-0408">Iron</keyword>
<protein>
    <submittedName>
        <fullName evidence="6">PSD1 and planctomycete cytochrome C domain-containing protein</fullName>
    </submittedName>
</protein>